<evidence type="ECO:0000256" key="5">
    <source>
        <dbReference type="ARBA" id="ARBA00022691"/>
    </source>
</evidence>
<dbReference type="InterPro" id="IPR041532">
    <property type="entry name" value="RlmI-like_PUA"/>
</dbReference>
<reference evidence="9 10" key="1">
    <citation type="journal article" date="2017" name="BMC Genomics">
        <title>Genome sequencing of 39 Akkermansia muciniphila isolates reveals its population structure, genomic and functional diverisity, and global distribution in mammalian gut microbiotas.</title>
        <authorList>
            <person name="Guo X."/>
            <person name="Li S."/>
            <person name="Zhang J."/>
            <person name="Wu F."/>
            <person name="Li X."/>
            <person name="Wu D."/>
            <person name="Zhang M."/>
            <person name="Ou Z."/>
            <person name="Jie Z."/>
            <person name="Yan Q."/>
            <person name="Li P."/>
            <person name="Yi J."/>
            <person name="Peng Y."/>
        </authorList>
    </citation>
    <scope>NUCLEOTIDE SEQUENCE [LARGE SCALE GENOMIC DNA]</scope>
    <source>
        <strain evidence="9 10">GP24</strain>
    </source>
</reference>
<dbReference type="CDD" id="cd21153">
    <property type="entry name" value="PUA_RlmI"/>
    <property type="match status" value="1"/>
</dbReference>
<evidence type="ECO:0000313" key="10">
    <source>
        <dbReference type="Proteomes" id="UP000236000"/>
    </source>
</evidence>
<gene>
    <name evidence="9" type="ORF">CXU22_00400</name>
</gene>
<dbReference type="OrthoDB" id="9805492at2"/>
<dbReference type="SUPFAM" id="SSF88697">
    <property type="entry name" value="PUA domain-like"/>
    <property type="match status" value="1"/>
</dbReference>
<evidence type="ECO:0000256" key="1">
    <source>
        <dbReference type="ARBA" id="ARBA00004496"/>
    </source>
</evidence>
<evidence type="ECO:0000256" key="6">
    <source>
        <dbReference type="ARBA" id="ARBA00038091"/>
    </source>
</evidence>
<evidence type="ECO:0000259" key="7">
    <source>
        <dbReference type="Pfam" id="PF10672"/>
    </source>
</evidence>
<dbReference type="CDD" id="cd11572">
    <property type="entry name" value="RlmI_M_like"/>
    <property type="match status" value="1"/>
</dbReference>
<dbReference type="PANTHER" id="PTHR42873:SF1">
    <property type="entry name" value="S-ADENOSYLMETHIONINE-DEPENDENT METHYLTRANSFERASE DOMAIN-CONTAINING PROTEIN"/>
    <property type="match status" value="1"/>
</dbReference>
<dbReference type="Gene3D" id="3.30.750.80">
    <property type="entry name" value="RNA methyltransferase domain (HRMD) like"/>
    <property type="match status" value="1"/>
</dbReference>
<dbReference type="AlphaFoldDB" id="A0A2N8HGT5"/>
<dbReference type="InterPro" id="IPR015947">
    <property type="entry name" value="PUA-like_sf"/>
</dbReference>
<dbReference type="PANTHER" id="PTHR42873">
    <property type="entry name" value="RIBOSOMAL RNA LARGE SUBUNIT METHYLTRANSFERASE"/>
    <property type="match status" value="1"/>
</dbReference>
<feature type="domain" description="S-adenosylmethionine-dependent methyltransferase" evidence="7">
    <location>
        <begin position="181"/>
        <end position="372"/>
    </location>
</feature>
<keyword evidence="4 9" id="KW-0808">Transferase</keyword>
<evidence type="ECO:0000256" key="3">
    <source>
        <dbReference type="ARBA" id="ARBA00022603"/>
    </source>
</evidence>
<dbReference type="SUPFAM" id="SSF53335">
    <property type="entry name" value="S-adenosyl-L-methionine-dependent methyltransferases"/>
    <property type="match status" value="1"/>
</dbReference>
<evidence type="ECO:0000256" key="4">
    <source>
        <dbReference type="ARBA" id="ARBA00022679"/>
    </source>
</evidence>
<name>A0A2N8HGT5_9BACT</name>
<feature type="domain" description="RlmI-like PUA" evidence="8">
    <location>
        <begin position="11"/>
        <end position="65"/>
    </location>
</feature>
<dbReference type="InterPro" id="IPR036974">
    <property type="entry name" value="PUA_sf"/>
</dbReference>
<dbReference type="GO" id="GO:0032259">
    <property type="term" value="P:methylation"/>
    <property type="evidence" value="ECO:0007669"/>
    <property type="project" value="UniProtKB-KW"/>
</dbReference>
<evidence type="ECO:0000313" key="9">
    <source>
        <dbReference type="EMBL" id="PNC20281.1"/>
    </source>
</evidence>
<dbReference type="EMBL" id="PJKA01000002">
    <property type="protein sequence ID" value="PNC20281.1"/>
    <property type="molecule type" value="Genomic_DNA"/>
</dbReference>
<dbReference type="GO" id="GO:0003723">
    <property type="term" value="F:RNA binding"/>
    <property type="evidence" value="ECO:0007669"/>
    <property type="project" value="InterPro"/>
</dbReference>
<protein>
    <submittedName>
        <fullName evidence="9">rRNA large subunit methyltransferase I</fullName>
    </submittedName>
</protein>
<comment type="subcellular location">
    <subcellularLocation>
        <location evidence="1">Cytoplasm</location>
    </subcellularLocation>
</comment>
<dbReference type="GO" id="GO:0008168">
    <property type="term" value="F:methyltransferase activity"/>
    <property type="evidence" value="ECO:0007669"/>
    <property type="project" value="UniProtKB-KW"/>
</dbReference>
<comment type="caution">
    <text evidence="9">The sequence shown here is derived from an EMBL/GenBank/DDBJ whole genome shotgun (WGS) entry which is preliminary data.</text>
</comment>
<comment type="similarity">
    <text evidence="6">Belongs to the methyltransferase superfamily. RlmI family.</text>
</comment>
<organism evidence="9 10">
    <name type="scientific">Akkermansia muciniphila</name>
    <dbReference type="NCBI Taxonomy" id="239935"/>
    <lineage>
        <taxon>Bacteria</taxon>
        <taxon>Pseudomonadati</taxon>
        <taxon>Verrucomicrobiota</taxon>
        <taxon>Verrucomicrobiia</taxon>
        <taxon>Verrucomicrobiales</taxon>
        <taxon>Akkermansiaceae</taxon>
        <taxon>Akkermansia</taxon>
    </lineage>
</organism>
<dbReference type="Pfam" id="PF17785">
    <property type="entry name" value="PUA_3"/>
    <property type="match status" value="1"/>
</dbReference>
<evidence type="ECO:0000259" key="8">
    <source>
        <dbReference type="Pfam" id="PF17785"/>
    </source>
</evidence>
<dbReference type="Gene3D" id="2.30.130.10">
    <property type="entry name" value="PUA domain"/>
    <property type="match status" value="1"/>
</dbReference>
<dbReference type="GO" id="GO:0005737">
    <property type="term" value="C:cytoplasm"/>
    <property type="evidence" value="ECO:0007669"/>
    <property type="project" value="UniProtKB-SubCell"/>
</dbReference>
<dbReference type="Proteomes" id="UP000236000">
    <property type="component" value="Unassembled WGS sequence"/>
</dbReference>
<dbReference type="PROSITE" id="PS50890">
    <property type="entry name" value="PUA"/>
    <property type="match status" value="1"/>
</dbReference>
<proteinExistence type="inferred from homology"/>
<dbReference type="Pfam" id="PF10672">
    <property type="entry name" value="Methyltrans_SAM"/>
    <property type="match status" value="1"/>
</dbReference>
<dbReference type="CDD" id="cd02440">
    <property type="entry name" value="AdoMet_MTases"/>
    <property type="match status" value="1"/>
</dbReference>
<accession>A0A2N8HGT5</accession>
<sequence>MAGLIISPRARLFQGHDWVYGTEVRKVFGNPQPGDVVALKDFKDRFLGSAMFNPHSQIVARRFSRRKQELDGDFFSRRISQAVELRRRYLPEETLTRLVWSESDGLPGLIVDRYADYLVVQTLTVAMERRLPIILNVLEDLLSPRGIIVRNDSPMLAAEGIEPSVRVARGQEPEPFAARSGSVQFMIDLQTGQKTGLYLDQLDNYAAVARFARGRRVLDCFCNQGGFALACALAGAAEVTAVDVSQDAMDAVARNATLNGVSIQCVTDNAFDFLKKEAALVRDGGEHKWDLIILDPPSFTRNKKSVHDAMRGYKEIHLRAMKLLAPGGILSTFCCSHHAGADLFRESVLDAAIDAPATLRLVQQHGQRPDHPVLLNIPETEYLKGFTYELLPGR</sequence>
<dbReference type="InterPro" id="IPR029063">
    <property type="entry name" value="SAM-dependent_MTases_sf"/>
</dbReference>
<evidence type="ECO:0000256" key="2">
    <source>
        <dbReference type="ARBA" id="ARBA00022490"/>
    </source>
</evidence>
<dbReference type="RefSeq" id="WP_102711413.1">
    <property type="nucleotide sequence ID" value="NZ_PJKA01000002.1"/>
</dbReference>
<keyword evidence="3 9" id="KW-0489">Methyltransferase</keyword>
<dbReference type="InterPro" id="IPR019614">
    <property type="entry name" value="SAM-dep_methyl-trfase"/>
</dbReference>
<dbReference type="Gene3D" id="3.40.50.150">
    <property type="entry name" value="Vaccinia Virus protein VP39"/>
    <property type="match status" value="1"/>
</dbReference>
<keyword evidence="5" id="KW-0949">S-adenosyl-L-methionine</keyword>
<keyword evidence="2" id="KW-0963">Cytoplasm</keyword>